<keyword evidence="6" id="KW-1185">Reference proteome</keyword>
<dbReference type="Gene3D" id="1.10.1280.10">
    <property type="entry name" value="Di-copper center containing domain from catechol oxidase"/>
    <property type="match status" value="1"/>
</dbReference>
<dbReference type="PANTHER" id="PTHR11474:SF126">
    <property type="entry name" value="TYROSINASE-LIKE PROTEIN TYR-1-RELATED"/>
    <property type="match status" value="1"/>
</dbReference>
<dbReference type="SUPFAM" id="SSF48056">
    <property type="entry name" value="Di-copper centre-containing domain"/>
    <property type="match status" value="1"/>
</dbReference>
<keyword evidence="1" id="KW-0479">Metal-binding</keyword>
<evidence type="ECO:0000259" key="4">
    <source>
        <dbReference type="PROSITE" id="PS00497"/>
    </source>
</evidence>
<feature type="domain" description="Tyrosinase copper-binding" evidence="4">
    <location>
        <begin position="93"/>
        <end position="110"/>
    </location>
</feature>
<sequence>MVDAHLPLAWFLIYTSLLVMGPQRVTAEANSVTCANSTVLRQEWRDLSARQKQSFLNAIKILRNPTKSPSKRGLSNRFADFADIHASVAGRVHSNAMFLVWHREFLRRFEMELQQVDPSVSLPYWDTGYDGAKPLANVDIFGSKPTSMGTQAKKTKNGYCLGDGFCGGWKNADGSCLTRAYSSSIHFRDNTVYTPLILSSPNYDAFGSALASAHDMVHEQLGGTLLNGKRADMFLLSRSANDLLFYLHHANVDRLFYRWQKTDSRRSDKYSKTGYSAKGSINDILPFWKVPVKAVLLSDGGAVLPDGTGKYCIKYAPFSKGSKKEGVPRTGQRSTVAVPIGSGKNRTIARAPAISVSQSWIEANAASMNISTSRFEERIRGSEFTLDSIQRQFDEKLDQVLARNVTMDYEDAYEEVMAAWAVVSNLA</sequence>
<evidence type="ECO:0000256" key="3">
    <source>
        <dbReference type="SAM" id="SignalP"/>
    </source>
</evidence>
<feature type="signal peptide" evidence="3">
    <location>
        <begin position="1"/>
        <end position="27"/>
    </location>
</feature>
<gene>
    <name evidence="5" type="ORF">CcCBS67573_g03994</name>
</gene>
<organism evidence="5 6">
    <name type="scientific">Chytriomyces confervae</name>
    <dbReference type="NCBI Taxonomy" id="246404"/>
    <lineage>
        <taxon>Eukaryota</taxon>
        <taxon>Fungi</taxon>
        <taxon>Fungi incertae sedis</taxon>
        <taxon>Chytridiomycota</taxon>
        <taxon>Chytridiomycota incertae sedis</taxon>
        <taxon>Chytridiomycetes</taxon>
        <taxon>Chytridiales</taxon>
        <taxon>Chytriomycetaceae</taxon>
        <taxon>Chytriomyces</taxon>
    </lineage>
</organism>
<dbReference type="OrthoDB" id="6132182at2759"/>
<reference evidence="5 6" key="1">
    <citation type="journal article" date="2019" name="Sci. Rep.">
        <title>Comparative genomics of chytrid fungi reveal insights into the obligate biotrophic and pathogenic lifestyle of Synchytrium endobioticum.</title>
        <authorList>
            <person name="van de Vossenberg B.T.L.H."/>
            <person name="Warris S."/>
            <person name="Nguyen H.D.T."/>
            <person name="van Gent-Pelzer M.P.E."/>
            <person name="Joly D.L."/>
            <person name="van de Geest H.C."/>
            <person name="Bonants P.J.M."/>
            <person name="Smith D.S."/>
            <person name="Levesque C.A."/>
            <person name="van der Lee T.A.J."/>
        </authorList>
    </citation>
    <scope>NUCLEOTIDE SEQUENCE [LARGE SCALE GENOMIC DNA]</scope>
    <source>
        <strain evidence="5 6">CBS 675.73</strain>
    </source>
</reference>
<evidence type="ECO:0000256" key="2">
    <source>
        <dbReference type="ARBA" id="ARBA00023008"/>
    </source>
</evidence>
<dbReference type="STRING" id="246404.A0A507FHF3"/>
<accession>A0A507FHF3</accession>
<keyword evidence="2" id="KW-0186">Copper</keyword>
<keyword evidence="3" id="KW-0732">Signal</keyword>
<dbReference type="InterPro" id="IPR008922">
    <property type="entry name" value="Di-copper_centre_dom_sf"/>
</dbReference>
<dbReference type="PRINTS" id="PR00092">
    <property type="entry name" value="TYROSINASE"/>
</dbReference>
<proteinExistence type="predicted"/>
<comment type="caution">
    <text evidence="5">The sequence shown here is derived from an EMBL/GenBank/DDBJ whole genome shotgun (WGS) entry which is preliminary data.</text>
</comment>
<dbReference type="Pfam" id="PF00264">
    <property type="entry name" value="Tyrosinase"/>
    <property type="match status" value="1"/>
</dbReference>
<evidence type="ECO:0000256" key="1">
    <source>
        <dbReference type="ARBA" id="ARBA00022723"/>
    </source>
</evidence>
<dbReference type="GO" id="GO:0046872">
    <property type="term" value="F:metal ion binding"/>
    <property type="evidence" value="ECO:0007669"/>
    <property type="project" value="UniProtKB-KW"/>
</dbReference>
<dbReference type="AlphaFoldDB" id="A0A507FHF3"/>
<name>A0A507FHF3_9FUNG</name>
<dbReference type="Proteomes" id="UP000320333">
    <property type="component" value="Unassembled WGS sequence"/>
</dbReference>
<dbReference type="PANTHER" id="PTHR11474">
    <property type="entry name" value="TYROSINASE FAMILY MEMBER"/>
    <property type="match status" value="1"/>
</dbReference>
<protein>
    <recommendedName>
        <fullName evidence="4">Tyrosinase copper-binding domain-containing protein</fullName>
    </recommendedName>
</protein>
<evidence type="ECO:0000313" key="6">
    <source>
        <dbReference type="Proteomes" id="UP000320333"/>
    </source>
</evidence>
<dbReference type="PROSITE" id="PS00497">
    <property type="entry name" value="TYROSINASE_1"/>
    <property type="match status" value="1"/>
</dbReference>
<dbReference type="GO" id="GO:0016491">
    <property type="term" value="F:oxidoreductase activity"/>
    <property type="evidence" value="ECO:0007669"/>
    <property type="project" value="InterPro"/>
</dbReference>
<dbReference type="EMBL" id="QEAP01000111">
    <property type="protein sequence ID" value="TPX74726.1"/>
    <property type="molecule type" value="Genomic_DNA"/>
</dbReference>
<dbReference type="InterPro" id="IPR002227">
    <property type="entry name" value="Tyrosinase_Cu-bd"/>
</dbReference>
<evidence type="ECO:0000313" key="5">
    <source>
        <dbReference type="EMBL" id="TPX74726.1"/>
    </source>
</evidence>
<feature type="chain" id="PRO_5021341954" description="Tyrosinase copper-binding domain-containing protein" evidence="3">
    <location>
        <begin position="28"/>
        <end position="427"/>
    </location>
</feature>
<dbReference type="InterPro" id="IPR050316">
    <property type="entry name" value="Tyrosinase/Hemocyanin"/>
</dbReference>